<dbReference type="EMBL" id="VZCB01000079">
    <property type="protein sequence ID" value="MQN81468.1"/>
    <property type="molecule type" value="Genomic_DNA"/>
</dbReference>
<dbReference type="GO" id="GO:0003700">
    <property type="term" value="F:DNA-binding transcription factor activity"/>
    <property type="evidence" value="ECO:0007669"/>
    <property type="project" value="InterPro"/>
</dbReference>
<dbReference type="PROSITE" id="PS01124">
    <property type="entry name" value="HTH_ARAC_FAMILY_2"/>
    <property type="match status" value="1"/>
</dbReference>
<dbReference type="InterPro" id="IPR009057">
    <property type="entry name" value="Homeodomain-like_sf"/>
</dbReference>
<dbReference type="InterPro" id="IPR020449">
    <property type="entry name" value="Tscrpt_reg_AraC-type_HTH"/>
</dbReference>
<evidence type="ECO:0000313" key="7">
    <source>
        <dbReference type="Proteomes" id="UP000480425"/>
    </source>
</evidence>
<protein>
    <submittedName>
        <fullName evidence="6">Helix-turn-helix domain-containing protein</fullName>
    </submittedName>
</protein>
<accession>A0A6G1U3S1</accession>
<sequence length="534" mass="61020">MRSYKPYIIKLCIVFLCFWGWILTGSAQKVETNDYFYVLNTQQGLSDNCILQMIQLADGRLAVRTRKGINLYNGRRFTFIPLPAEKAESITKYKGQTHLYADSQDRLWVKEYQMIFCILLSEGRLQEHSLDSLPGNGKENKMRIIPNTPTGNAIQDLFVDSRKNVWVVMGDSLLNTQDGNLIHLKKEWGYLQDLDTDGKQVYAFMDSGIVAVFQRDKLVYAASAYSTAEVQHYRNTSLTIQTQSGQFYQIRTGRDEKNKADASIFLHFNPETRKFARIFACDYILHTLNMSSDNQALISSQHGYLMFDFKLGTTPREVRELSLPDGKSLTTGINTVYRDKEGAIWLGTYHDGLIYVSPMLGLFFTIDQPWWQSGWAIAGFVVFLATLVGIITLYLRRRKRINVINTDSIKDEVPLLPADSQQQETAETLNQEPELILQVRALVEQHLEDGEYGVEQLARDLCMERTGLYKKLTALIDTTPVAFIRSIRLHRAAALLQEGKLSVNEIADRTGFSSPSYFTKCFKKEFGVLPSEYR</sequence>
<evidence type="ECO:0000256" key="1">
    <source>
        <dbReference type="ARBA" id="ARBA00023015"/>
    </source>
</evidence>
<evidence type="ECO:0000259" key="5">
    <source>
        <dbReference type="PROSITE" id="PS01124"/>
    </source>
</evidence>
<dbReference type="Proteomes" id="UP000480425">
    <property type="component" value="Unassembled WGS sequence"/>
</dbReference>
<dbReference type="AlphaFoldDB" id="A0A6G1U3S1"/>
<feature type="transmembrane region" description="Helical" evidence="4">
    <location>
        <begin position="375"/>
        <end position="395"/>
    </location>
</feature>
<dbReference type="SUPFAM" id="SSF46689">
    <property type="entry name" value="Homeodomain-like"/>
    <property type="match status" value="1"/>
</dbReference>
<evidence type="ECO:0000256" key="4">
    <source>
        <dbReference type="SAM" id="Phobius"/>
    </source>
</evidence>
<dbReference type="InterPro" id="IPR018060">
    <property type="entry name" value="HTH_AraC"/>
</dbReference>
<comment type="caution">
    <text evidence="6">The sequence shown here is derived from an EMBL/GenBank/DDBJ whole genome shotgun (WGS) entry which is preliminary data.</text>
</comment>
<keyword evidence="2" id="KW-0238">DNA-binding</keyword>
<evidence type="ECO:0000313" key="6">
    <source>
        <dbReference type="EMBL" id="MQN81468.1"/>
    </source>
</evidence>
<keyword evidence="4" id="KW-0472">Membrane</keyword>
<dbReference type="SUPFAM" id="SSF63829">
    <property type="entry name" value="Calcium-dependent phosphotriesterase"/>
    <property type="match status" value="1"/>
</dbReference>
<gene>
    <name evidence="6" type="ORF">F7D73_11020</name>
</gene>
<dbReference type="Gene3D" id="2.130.10.10">
    <property type="entry name" value="YVTN repeat-like/Quinoprotein amine dehydrogenase"/>
    <property type="match status" value="1"/>
</dbReference>
<dbReference type="GO" id="GO:0043565">
    <property type="term" value="F:sequence-specific DNA binding"/>
    <property type="evidence" value="ECO:0007669"/>
    <property type="project" value="InterPro"/>
</dbReference>
<reference evidence="6 7" key="1">
    <citation type="submission" date="2019-09" db="EMBL/GenBank/DDBJ databases">
        <title>Distinct polysaccharide growth profiles of human intestinal Prevotella copri isolates.</title>
        <authorList>
            <person name="Fehlner-Peach H."/>
            <person name="Magnabosco C."/>
            <person name="Raghavan V."/>
            <person name="Scher J.U."/>
            <person name="Tett A."/>
            <person name="Cox L.M."/>
            <person name="Gottsegen C."/>
            <person name="Watters A."/>
            <person name="Wiltshire- Gordon J.D."/>
            <person name="Segata N."/>
            <person name="Bonneau R."/>
            <person name="Littman D.R."/>
        </authorList>
    </citation>
    <scope>NUCLEOTIDE SEQUENCE [LARGE SCALE GENOMIC DNA]</scope>
    <source>
        <strain evidence="7">iA622</strain>
    </source>
</reference>
<dbReference type="SMART" id="SM00342">
    <property type="entry name" value="HTH_ARAC"/>
    <property type="match status" value="1"/>
</dbReference>
<feature type="domain" description="HTH araC/xylS-type" evidence="5">
    <location>
        <begin position="437"/>
        <end position="534"/>
    </location>
</feature>
<name>A0A6G1U3S1_9BACT</name>
<keyword evidence="3" id="KW-0804">Transcription</keyword>
<dbReference type="RefSeq" id="WP_153124673.1">
    <property type="nucleotide sequence ID" value="NZ_VZCB01000079.1"/>
</dbReference>
<dbReference type="InterPro" id="IPR015943">
    <property type="entry name" value="WD40/YVTN_repeat-like_dom_sf"/>
</dbReference>
<keyword evidence="1" id="KW-0805">Transcription regulation</keyword>
<keyword evidence="4" id="KW-0812">Transmembrane</keyword>
<dbReference type="PANTHER" id="PTHR43280">
    <property type="entry name" value="ARAC-FAMILY TRANSCRIPTIONAL REGULATOR"/>
    <property type="match status" value="1"/>
</dbReference>
<keyword evidence="4" id="KW-1133">Transmembrane helix</keyword>
<organism evidence="6 7">
    <name type="scientific">Segatella copri</name>
    <dbReference type="NCBI Taxonomy" id="165179"/>
    <lineage>
        <taxon>Bacteria</taxon>
        <taxon>Pseudomonadati</taxon>
        <taxon>Bacteroidota</taxon>
        <taxon>Bacteroidia</taxon>
        <taxon>Bacteroidales</taxon>
        <taxon>Prevotellaceae</taxon>
        <taxon>Segatella</taxon>
    </lineage>
</organism>
<dbReference type="InterPro" id="IPR018062">
    <property type="entry name" value="HTH_AraC-typ_CS"/>
</dbReference>
<dbReference type="Gene3D" id="1.10.10.60">
    <property type="entry name" value="Homeodomain-like"/>
    <property type="match status" value="1"/>
</dbReference>
<dbReference type="PANTHER" id="PTHR43280:SF2">
    <property type="entry name" value="HTH-TYPE TRANSCRIPTIONAL REGULATOR EXSA"/>
    <property type="match status" value="1"/>
</dbReference>
<dbReference type="PRINTS" id="PR00032">
    <property type="entry name" value="HTHARAC"/>
</dbReference>
<dbReference type="Pfam" id="PF12833">
    <property type="entry name" value="HTH_18"/>
    <property type="match status" value="1"/>
</dbReference>
<evidence type="ECO:0000256" key="2">
    <source>
        <dbReference type="ARBA" id="ARBA00023125"/>
    </source>
</evidence>
<dbReference type="PROSITE" id="PS00041">
    <property type="entry name" value="HTH_ARAC_FAMILY_1"/>
    <property type="match status" value="1"/>
</dbReference>
<proteinExistence type="predicted"/>
<evidence type="ECO:0000256" key="3">
    <source>
        <dbReference type="ARBA" id="ARBA00023163"/>
    </source>
</evidence>
<dbReference type="Pfam" id="PF07494">
    <property type="entry name" value="Reg_prop"/>
    <property type="match status" value="1"/>
</dbReference>
<dbReference type="InterPro" id="IPR011110">
    <property type="entry name" value="Reg_prop"/>
</dbReference>
<dbReference type="OrthoDB" id="1522078at2"/>